<dbReference type="InterPro" id="IPR007387">
    <property type="entry name" value="TRAP_DctQ"/>
</dbReference>
<dbReference type="PANTHER" id="PTHR35011:SF2">
    <property type="entry name" value="2,3-DIKETO-L-GULONATE TRAP TRANSPORTER SMALL PERMEASE PROTEIN YIAM"/>
    <property type="match status" value="1"/>
</dbReference>
<evidence type="ECO:0000256" key="6">
    <source>
        <dbReference type="ARBA" id="ARBA00022989"/>
    </source>
</evidence>
<dbReference type="GO" id="GO:0022857">
    <property type="term" value="F:transmembrane transporter activity"/>
    <property type="evidence" value="ECO:0007669"/>
    <property type="project" value="UniProtKB-UniRule"/>
</dbReference>
<dbReference type="GO" id="GO:0015740">
    <property type="term" value="P:C4-dicarboxylate transport"/>
    <property type="evidence" value="ECO:0007669"/>
    <property type="project" value="TreeGrafter"/>
</dbReference>
<keyword evidence="7 9" id="KW-0472">Membrane</keyword>
<keyword evidence="4 9" id="KW-0997">Cell inner membrane</keyword>
<feature type="transmembrane region" description="Helical" evidence="9">
    <location>
        <begin position="51"/>
        <end position="68"/>
    </location>
</feature>
<dbReference type="EMBL" id="NBYO01000001">
    <property type="protein sequence ID" value="OXT02175.1"/>
    <property type="molecule type" value="Genomic_DNA"/>
</dbReference>
<dbReference type="AlphaFoldDB" id="A0A231V1U8"/>
<evidence type="ECO:0000256" key="2">
    <source>
        <dbReference type="ARBA" id="ARBA00022448"/>
    </source>
</evidence>
<keyword evidence="2 9" id="KW-0813">Transport</keyword>
<evidence type="ECO:0000259" key="10">
    <source>
        <dbReference type="Pfam" id="PF04290"/>
    </source>
</evidence>
<dbReference type="Proteomes" id="UP000215405">
    <property type="component" value="Unassembled WGS sequence"/>
</dbReference>
<keyword evidence="5 9" id="KW-0812">Transmembrane</keyword>
<evidence type="ECO:0000256" key="8">
    <source>
        <dbReference type="ARBA" id="ARBA00038436"/>
    </source>
</evidence>
<evidence type="ECO:0000256" key="7">
    <source>
        <dbReference type="ARBA" id="ARBA00023136"/>
    </source>
</evidence>
<comment type="caution">
    <text evidence="11">The sequence shown here is derived from an EMBL/GenBank/DDBJ whole genome shotgun (WGS) entry which is preliminary data.</text>
</comment>
<gene>
    <name evidence="11" type="ORF">B7H23_04440</name>
</gene>
<accession>A0A231V1U8</accession>
<dbReference type="PANTHER" id="PTHR35011">
    <property type="entry name" value="2,3-DIKETO-L-GULONATE TRAP TRANSPORTER SMALL PERMEASE PROTEIN YIAM"/>
    <property type="match status" value="1"/>
</dbReference>
<dbReference type="InterPro" id="IPR055348">
    <property type="entry name" value="DctQ"/>
</dbReference>
<dbReference type="Pfam" id="PF04290">
    <property type="entry name" value="DctQ"/>
    <property type="match status" value="1"/>
</dbReference>
<evidence type="ECO:0000256" key="9">
    <source>
        <dbReference type="RuleBase" id="RU369079"/>
    </source>
</evidence>
<evidence type="ECO:0000256" key="4">
    <source>
        <dbReference type="ARBA" id="ARBA00022519"/>
    </source>
</evidence>
<comment type="subcellular location">
    <subcellularLocation>
        <location evidence="1 9">Cell inner membrane</location>
        <topology evidence="1 9">Multi-pass membrane protein</topology>
    </subcellularLocation>
</comment>
<keyword evidence="6 9" id="KW-1133">Transmembrane helix</keyword>
<keyword evidence="3" id="KW-1003">Cell membrane</keyword>
<keyword evidence="12" id="KW-1185">Reference proteome</keyword>
<dbReference type="GO" id="GO:0005886">
    <property type="term" value="C:plasma membrane"/>
    <property type="evidence" value="ECO:0007669"/>
    <property type="project" value="UniProtKB-SubCell"/>
</dbReference>
<feature type="transmembrane region" description="Helical" evidence="9">
    <location>
        <begin position="7"/>
        <end position="31"/>
    </location>
</feature>
<reference evidence="12" key="1">
    <citation type="journal article" date="2017" name="Int. J. Syst. Evol. Microbiol.">
        <title>Notoacmeibacter marinus gen. nov., sp. nov., isolated from the gut of a limpet and proposal of Notoacmeibacteraceae fam. nov. in the order Rhizobiales of the class Alphaproteobacteria.</title>
        <authorList>
            <person name="Huang Z."/>
            <person name="Guo F."/>
            <person name="Lai Q."/>
        </authorList>
    </citation>
    <scope>NUCLEOTIDE SEQUENCE [LARGE SCALE GENOMIC DNA]</scope>
    <source>
        <strain evidence="12">XMTR2A4</strain>
    </source>
</reference>
<comment type="subunit">
    <text evidence="9">The complex comprises the extracytoplasmic solute receptor protein and the two transmembrane proteins.</text>
</comment>
<organism evidence="11 12">
    <name type="scientific">Notoacmeibacter marinus</name>
    <dbReference type="NCBI Taxonomy" id="1876515"/>
    <lineage>
        <taxon>Bacteria</taxon>
        <taxon>Pseudomonadati</taxon>
        <taxon>Pseudomonadota</taxon>
        <taxon>Alphaproteobacteria</taxon>
        <taxon>Hyphomicrobiales</taxon>
        <taxon>Notoacmeibacteraceae</taxon>
        <taxon>Notoacmeibacter</taxon>
    </lineage>
</organism>
<protein>
    <recommendedName>
        <fullName evidence="9">TRAP transporter small permease protein</fullName>
    </recommendedName>
</protein>
<evidence type="ECO:0000256" key="3">
    <source>
        <dbReference type="ARBA" id="ARBA00022475"/>
    </source>
</evidence>
<evidence type="ECO:0000256" key="5">
    <source>
        <dbReference type="ARBA" id="ARBA00022692"/>
    </source>
</evidence>
<comment type="function">
    <text evidence="9">Part of the tripartite ATP-independent periplasmic (TRAP) transport system.</text>
</comment>
<feature type="domain" description="Tripartite ATP-independent periplasmic transporters DctQ component" evidence="10">
    <location>
        <begin position="28"/>
        <end position="158"/>
    </location>
</feature>
<feature type="transmembrane region" description="Helical" evidence="9">
    <location>
        <begin position="89"/>
        <end position="110"/>
    </location>
</feature>
<evidence type="ECO:0000313" key="11">
    <source>
        <dbReference type="EMBL" id="OXT02175.1"/>
    </source>
</evidence>
<name>A0A231V1U8_9HYPH</name>
<feature type="transmembrane region" description="Helical" evidence="9">
    <location>
        <begin position="130"/>
        <end position="152"/>
    </location>
</feature>
<sequence>MKKRAGLGTVILAIENLLLTAMVLAALALISWDIVIRYFFPSKLADWTTEVIIYLVVSAMLLSGWSLVRANMHVRAELIVERFRPGVRHWIEVIIVSIGVLYCSAVAWYGKAMVQFAASLGINSASSLHFPVWVFYLSVPVSFALMASAYLIRLLNLLHMTHQGRHRSPRASAPSKDDAAKLRG</sequence>
<evidence type="ECO:0000256" key="1">
    <source>
        <dbReference type="ARBA" id="ARBA00004429"/>
    </source>
</evidence>
<proteinExistence type="inferred from homology"/>
<dbReference type="RefSeq" id="WP_094076134.1">
    <property type="nucleotide sequence ID" value="NZ_NBYO01000001.1"/>
</dbReference>
<evidence type="ECO:0000313" key="12">
    <source>
        <dbReference type="Proteomes" id="UP000215405"/>
    </source>
</evidence>
<comment type="similarity">
    <text evidence="8 9">Belongs to the TRAP transporter small permease family.</text>
</comment>